<dbReference type="InterPro" id="IPR017438">
    <property type="entry name" value="ATP-NAD_kinase_N"/>
</dbReference>
<dbReference type="SMART" id="SM00046">
    <property type="entry name" value="DAGKc"/>
    <property type="match status" value="1"/>
</dbReference>
<dbReference type="EMBL" id="SRLO01004025">
    <property type="protein sequence ID" value="TNN30883.1"/>
    <property type="molecule type" value="Genomic_DNA"/>
</dbReference>
<keyword evidence="1" id="KW-1133">Transmembrane helix</keyword>
<keyword evidence="3" id="KW-0418">Kinase</keyword>
<dbReference type="Pfam" id="PF00781">
    <property type="entry name" value="DAGK_cat"/>
    <property type="match status" value="1"/>
</dbReference>
<dbReference type="SUPFAM" id="SSF111331">
    <property type="entry name" value="NAD kinase/diacylglycerol kinase-like"/>
    <property type="match status" value="1"/>
</dbReference>
<dbReference type="GO" id="GO:0005886">
    <property type="term" value="C:plasma membrane"/>
    <property type="evidence" value="ECO:0007669"/>
    <property type="project" value="TreeGrafter"/>
</dbReference>
<evidence type="ECO:0000256" key="1">
    <source>
        <dbReference type="SAM" id="Phobius"/>
    </source>
</evidence>
<dbReference type="InterPro" id="IPR016064">
    <property type="entry name" value="NAD/diacylglycerol_kinase_sf"/>
</dbReference>
<keyword evidence="3" id="KW-0808">Transferase</keyword>
<name>A0A4Z2EQ16_9TELE</name>
<sequence length="157" mass="17850">MITATRLNFFRDVPDFRVLACGGDGTVGWILDFIDKANLDRNPPVCILPLGTGNDLARCLRWGGGTEMENVLLLKTIVNEEGTARYEGESLLKIVRDIENSSEVKLDRWKIDVTPADKEERGDPVPYGIVNNYFSIGVVSLFIYLFIYLYIYIYIYI</sequence>
<feature type="domain" description="DAGKc" evidence="2">
    <location>
        <begin position="1"/>
        <end position="115"/>
    </location>
</feature>
<dbReference type="GO" id="GO:0007165">
    <property type="term" value="P:signal transduction"/>
    <property type="evidence" value="ECO:0007669"/>
    <property type="project" value="InterPro"/>
</dbReference>
<dbReference type="Proteomes" id="UP000314294">
    <property type="component" value="Unassembled WGS sequence"/>
</dbReference>
<keyword evidence="1" id="KW-0472">Membrane</keyword>
<dbReference type="AlphaFoldDB" id="A0A4Z2EQ16"/>
<organism evidence="3 4">
    <name type="scientific">Liparis tanakae</name>
    <name type="common">Tanaka's snailfish</name>
    <dbReference type="NCBI Taxonomy" id="230148"/>
    <lineage>
        <taxon>Eukaryota</taxon>
        <taxon>Metazoa</taxon>
        <taxon>Chordata</taxon>
        <taxon>Craniata</taxon>
        <taxon>Vertebrata</taxon>
        <taxon>Euteleostomi</taxon>
        <taxon>Actinopterygii</taxon>
        <taxon>Neopterygii</taxon>
        <taxon>Teleostei</taxon>
        <taxon>Neoteleostei</taxon>
        <taxon>Acanthomorphata</taxon>
        <taxon>Eupercaria</taxon>
        <taxon>Perciformes</taxon>
        <taxon>Cottioidei</taxon>
        <taxon>Cottales</taxon>
        <taxon>Liparidae</taxon>
        <taxon>Liparis</taxon>
    </lineage>
</organism>
<dbReference type="PROSITE" id="PS50146">
    <property type="entry name" value="DAGK"/>
    <property type="match status" value="1"/>
</dbReference>
<dbReference type="GO" id="GO:0004143">
    <property type="term" value="F:ATP-dependent diacylglycerol kinase activity"/>
    <property type="evidence" value="ECO:0007669"/>
    <property type="project" value="InterPro"/>
</dbReference>
<feature type="transmembrane region" description="Helical" evidence="1">
    <location>
        <begin position="133"/>
        <end position="155"/>
    </location>
</feature>
<keyword evidence="1" id="KW-0812">Transmembrane</keyword>
<dbReference type="Gene3D" id="3.40.50.10330">
    <property type="entry name" value="Probable inorganic polyphosphate/atp-NAD kinase, domain 1"/>
    <property type="match status" value="1"/>
</dbReference>
<dbReference type="InterPro" id="IPR037607">
    <property type="entry name" value="DGK"/>
</dbReference>
<evidence type="ECO:0000313" key="3">
    <source>
        <dbReference type="EMBL" id="TNN30883.1"/>
    </source>
</evidence>
<reference evidence="3 4" key="1">
    <citation type="submission" date="2019-03" db="EMBL/GenBank/DDBJ databases">
        <title>First draft genome of Liparis tanakae, snailfish: a comprehensive survey of snailfish specific genes.</title>
        <authorList>
            <person name="Kim W."/>
            <person name="Song I."/>
            <person name="Jeong J.-H."/>
            <person name="Kim D."/>
            <person name="Kim S."/>
            <person name="Ryu S."/>
            <person name="Song J.Y."/>
            <person name="Lee S.K."/>
        </authorList>
    </citation>
    <scope>NUCLEOTIDE SEQUENCE [LARGE SCALE GENOMIC DNA]</scope>
    <source>
        <tissue evidence="3">Muscle</tissue>
    </source>
</reference>
<keyword evidence="4" id="KW-1185">Reference proteome</keyword>
<accession>A0A4Z2EQ16</accession>
<dbReference type="PANTHER" id="PTHR11255">
    <property type="entry name" value="DIACYLGLYCEROL KINASE"/>
    <property type="match status" value="1"/>
</dbReference>
<proteinExistence type="predicted"/>
<protein>
    <submittedName>
        <fullName evidence="3">Diacylglycerol kinase beta</fullName>
    </submittedName>
</protein>
<dbReference type="OrthoDB" id="242257at2759"/>
<dbReference type="PANTHER" id="PTHR11255:SF32">
    <property type="entry name" value="DIACYLGLYCEROL KINASE BETA"/>
    <property type="match status" value="1"/>
</dbReference>
<dbReference type="InterPro" id="IPR001206">
    <property type="entry name" value="Diacylglycerol_kinase_cat_dom"/>
</dbReference>
<evidence type="ECO:0000259" key="2">
    <source>
        <dbReference type="PROSITE" id="PS50146"/>
    </source>
</evidence>
<gene>
    <name evidence="3" type="primary">DGKB_3</name>
    <name evidence="3" type="ORF">EYF80_058965</name>
</gene>
<evidence type="ECO:0000313" key="4">
    <source>
        <dbReference type="Proteomes" id="UP000314294"/>
    </source>
</evidence>
<comment type="caution">
    <text evidence="3">The sequence shown here is derived from an EMBL/GenBank/DDBJ whole genome shotgun (WGS) entry which is preliminary data.</text>
</comment>